<organism evidence="1">
    <name type="scientific">Anguilla anguilla</name>
    <name type="common">European freshwater eel</name>
    <name type="synonym">Muraena anguilla</name>
    <dbReference type="NCBI Taxonomy" id="7936"/>
    <lineage>
        <taxon>Eukaryota</taxon>
        <taxon>Metazoa</taxon>
        <taxon>Chordata</taxon>
        <taxon>Craniata</taxon>
        <taxon>Vertebrata</taxon>
        <taxon>Euteleostomi</taxon>
        <taxon>Actinopterygii</taxon>
        <taxon>Neopterygii</taxon>
        <taxon>Teleostei</taxon>
        <taxon>Anguilliformes</taxon>
        <taxon>Anguillidae</taxon>
        <taxon>Anguilla</taxon>
    </lineage>
</organism>
<dbReference type="AlphaFoldDB" id="A0A0E9PN80"/>
<dbReference type="EMBL" id="GBXM01103032">
    <property type="protein sequence ID" value="JAH05545.1"/>
    <property type="molecule type" value="Transcribed_RNA"/>
</dbReference>
<protein>
    <submittedName>
        <fullName evidence="1">Uncharacterized protein</fullName>
    </submittedName>
</protein>
<proteinExistence type="predicted"/>
<reference evidence="1" key="2">
    <citation type="journal article" date="2015" name="Fish Shellfish Immunol.">
        <title>Early steps in the European eel (Anguilla anguilla)-Vibrio vulnificus interaction in the gills: Role of the RtxA13 toxin.</title>
        <authorList>
            <person name="Callol A."/>
            <person name="Pajuelo D."/>
            <person name="Ebbesson L."/>
            <person name="Teles M."/>
            <person name="MacKenzie S."/>
            <person name="Amaro C."/>
        </authorList>
    </citation>
    <scope>NUCLEOTIDE SEQUENCE</scope>
</reference>
<reference evidence="1" key="1">
    <citation type="submission" date="2014-11" db="EMBL/GenBank/DDBJ databases">
        <authorList>
            <person name="Amaro Gonzalez C."/>
        </authorList>
    </citation>
    <scope>NUCLEOTIDE SEQUENCE</scope>
</reference>
<sequence>MGKYTGRGIGNMQEKEVYRKCNGEICRKRKGCRSFWQELVYQSLVACTCAI</sequence>
<name>A0A0E9PN80_ANGAN</name>
<accession>A0A0E9PN80</accession>
<evidence type="ECO:0000313" key="1">
    <source>
        <dbReference type="EMBL" id="JAH05545.1"/>
    </source>
</evidence>